<keyword evidence="3" id="KW-0560">Oxidoreductase</keyword>
<protein>
    <submittedName>
        <fullName evidence="7">Alcohol dehydrogenase class IV</fullName>
    </submittedName>
</protein>
<dbReference type="InterPro" id="IPR039697">
    <property type="entry name" value="Alcohol_dehydrogenase_Fe"/>
</dbReference>
<name>A0A7W4W510_9GAMM</name>
<evidence type="ECO:0000259" key="6">
    <source>
        <dbReference type="Pfam" id="PF25137"/>
    </source>
</evidence>
<dbReference type="GO" id="GO:0046872">
    <property type="term" value="F:metal ion binding"/>
    <property type="evidence" value="ECO:0007669"/>
    <property type="project" value="InterPro"/>
</dbReference>
<feature type="domain" description="Alcohol dehydrogenase iron-type/glycerol dehydrogenase GldA" evidence="5">
    <location>
        <begin position="11"/>
        <end position="175"/>
    </location>
</feature>
<dbReference type="SUPFAM" id="SSF56796">
    <property type="entry name" value="Dehydroquinate synthase-like"/>
    <property type="match status" value="1"/>
</dbReference>
<comment type="similarity">
    <text evidence="2">Belongs to the iron-containing alcohol dehydrogenase family.</text>
</comment>
<sequence>MKFISVPAPLVYAGAGSSSALMQAIGNFGHQRVLVVTDKMLVELGLVKQVTASLAEQGIDTVIYDGVLPDPDFGQVNAGIASCKQNRCDAVLAIGGGSALDAAKVIAICSGSDQEPANIVGYFNVKSRGLPIYCVPTTAGTGSEATMVSVVTDAQAETKCFIVDPKLVPDAVALDADLMLKLPAPITAATGMDALTHAIESALSREASEDTLRKSLAAARIIFQNLESAVADGGNRSAREAMALASYYAGSAFTIANVGYVHGMAHQLGALCHLPHGLANALFLPHVLDFYRDTCAPQMARISKSAGIGSANDSDDILAEKLVERVKELSQAIGIPTHADVLKPDQVATIAARAMKESHGLYGYPVPKYMRGEECEAIVRKILPVGE</sequence>
<dbReference type="Gene3D" id="3.40.50.1970">
    <property type="match status" value="1"/>
</dbReference>
<dbReference type="GO" id="GO:0004022">
    <property type="term" value="F:alcohol dehydrogenase (NAD+) activity"/>
    <property type="evidence" value="ECO:0007669"/>
    <property type="project" value="TreeGrafter"/>
</dbReference>
<feature type="domain" description="Fe-containing alcohol dehydrogenase-like C-terminal" evidence="6">
    <location>
        <begin position="187"/>
        <end position="381"/>
    </location>
</feature>
<dbReference type="Pfam" id="PF25137">
    <property type="entry name" value="ADH_Fe_C"/>
    <property type="match status" value="1"/>
</dbReference>
<dbReference type="Gene3D" id="1.20.1090.10">
    <property type="entry name" value="Dehydroquinate synthase-like - alpha domain"/>
    <property type="match status" value="1"/>
</dbReference>
<accession>A0A7W4W510</accession>
<keyword evidence="4" id="KW-0520">NAD</keyword>
<dbReference type="FunFam" id="3.40.50.1970:FF:000003">
    <property type="entry name" value="Alcohol dehydrogenase, iron-containing"/>
    <property type="match status" value="1"/>
</dbReference>
<dbReference type="InterPro" id="IPR001670">
    <property type="entry name" value="ADH_Fe/GldA"/>
</dbReference>
<evidence type="ECO:0000256" key="3">
    <source>
        <dbReference type="ARBA" id="ARBA00023002"/>
    </source>
</evidence>
<dbReference type="PROSITE" id="PS00060">
    <property type="entry name" value="ADH_IRON_2"/>
    <property type="match status" value="1"/>
</dbReference>
<dbReference type="FunFam" id="1.20.1090.10:FF:000001">
    <property type="entry name" value="Aldehyde-alcohol dehydrogenase"/>
    <property type="match status" value="1"/>
</dbReference>
<evidence type="ECO:0000256" key="4">
    <source>
        <dbReference type="ARBA" id="ARBA00023027"/>
    </source>
</evidence>
<evidence type="ECO:0000313" key="8">
    <source>
        <dbReference type="Proteomes" id="UP000537130"/>
    </source>
</evidence>
<evidence type="ECO:0000313" key="7">
    <source>
        <dbReference type="EMBL" id="MBB3047606.1"/>
    </source>
</evidence>
<keyword evidence="8" id="KW-1185">Reference proteome</keyword>
<reference evidence="7 8" key="1">
    <citation type="submission" date="2020-08" db="EMBL/GenBank/DDBJ databases">
        <title>Genomic Encyclopedia of Type Strains, Phase III (KMG-III): the genomes of soil and plant-associated and newly described type strains.</title>
        <authorList>
            <person name="Whitman W."/>
        </authorList>
    </citation>
    <scope>NUCLEOTIDE SEQUENCE [LARGE SCALE GENOMIC DNA]</scope>
    <source>
        <strain evidence="7 8">CECT 8654</strain>
    </source>
</reference>
<dbReference type="Proteomes" id="UP000537130">
    <property type="component" value="Unassembled WGS sequence"/>
</dbReference>
<dbReference type="CDD" id="cd08189">
    <property type="entry name" value="Fe-ADH-like"/>
    <property type="match status" value="1"/>
</dbReference>
<evidence type="ECO:0000256" key="1">
    <source>
        <dbReference type="ARBA" id="ARBA00001962"/>
    </source>
</evidence>
<comment type="cofactor">
    <cofactor evidence="1">
        <name>Fe cation</name>
        <dbReference type="ChEBI" id="CHEBI:24875"/>
    </cofactor>
</comment>
<comment type="caution">
    <text evidence="7">The sequence shown here is derived from an EMBL/GenBank/DDBJ whole genome shotgun (WGS) entry which is preliminary data.</text>
</comment>
<dbReference type="EMBL" id="JACHWY010000002">
    <property type="protein sequence ID" value="MBB3047606.1"/>
    <property type="molecule type" value="Genomic_DNA"/>
</dbReference>
<evidence type="ECO:0000259" key="5">
    <source>
        <dbReference type="Pfam" id="PF00465"/>
    </source>
</evidence>
<dbReference type="Pfam" id="PF00465">
    <property type="entry name" value="Fe-ADH"/>
    <property type="match status" value="1"/>
</dbReference>
<organism evidence="7 8">
    <name type="scientific">Litorivivens lipolytica</name>
    <dbReference type="NCBI Taxonomy" id="1524264"/>
    <lineage>
        <taxon>Bacteria</taxon>
        <taxon>Pseudomonadati</taxon>
        <taxon>Pseudomonadota</taxon>
        <taxon>Gammaproteobacteria</taxon>
        <taxon>Litorivivens</taxon>
    </lineage>
</organism>
<dbReference type="PANTHER" id="PTHR11496:SF102">
    <property type="entry name" value="ALCOHOL DEHYDROGENASE 4"/>
    <property type="match status" value="1"/>
</dbReference>
<dbReference type="InterPro" id="IPR018211">
    <property type="entry name" value="ADH_Fe_CS"/>
</dbReference>
<evidence type="ECO:0000256" key="2">
    <source>
        <dbReference type="ARBA" id="ARBA00007358"/>
    </source>
</evidence>
<gene>
    <name evidence="7" type="ORF">FHR99_001872</name>
</gene>
<dbReference type="AlphaFoldDB" id="A0A7W4W510"/>
<dbReference type="PANTHER" id="PTHR11496">
    <property type="entry name" value="ALCOHOL DEHYDROGENASE"/>
    <property type="match status" value="1"/>
</dbReference>
<dbReference type="InterPro" id="IPR056798">
    <property type="entry name" value="ADH_Fe_C"/>
</dbReference>
<proteinExistence type="inferred from homology"/>